<keyword evidence="4" id="KW-0722">Serine protease inhibitor</keyword>
<evidence type="ECO:0000256" key="6">
    <source>
        <dbReference type="SAM" id="SignalP"/>
    </source>
</evidence>
<dbReference type="GeneID" id="106533670"/>
<dbReference type="GO" id="GO:0004867">
    <property type="term" value="F:serine-type endopeptidase inhibitor activity"/>
    <property type="evidence" value="ECO:0007669"/>
    <property type="project" value="UniProtKB-KW"/>
</dbReference>
<feature type="chain" id="PRO_5014170058" evidence="6">
    <location>
        <begin position="20"/>
        <end position="99"/>
    </location>
</feature>
<dbReference type="InterPro" id="IPR002350">
    <property type="entry name" value="Kazal_dom"/>
</dbReference>
<dbReference type="InterPro" id="IPR001239">
    <property type="entry name" value="Prot_inh_Kazal-m"/>
</dbReference>
<keyword evidence="5" id="KW-1015">Disulfide bond</keyword>
<accession>A0A2I4CZW9</accession>
<dbReference type="PROSITE" id="PS00282">
    <property type="entry name" value="KAZAL_1"/>
    <property type="match status" value="1"/>
</dbReference>
<dbReference type="OrthoDB" id="8446762at2759"/>
<feature type="domain" description="Kazal-like" evidence="7">
    <location>
        <begin position="43"/>
        <end position="99"/>
    </location>
</feature>
<evidence type="ECO:0000259" key="7">
    <source>
        <dbReference type="PROSITE" id="PS51465"/>
    </source>
</evidence>
<sequence length="99" mass="10996">MKGIVLHVSFLLLFVCVYCQKDDNIPDNHEAVISGAEQKDLDGNREPECDRYEGAVCTKQYDPVCGSDGKTYGTECVLCLQNRLEKKNVKVSRKGPCPA</sequence>
<protein>
    <submittedName>
        <fullName evidence="9">Trypsin inhibitor ClTI-1</fullName>
    </submittedName>
</protein>
<dbReference type="Proteomes" id="UP000192220">
    <property type="component" value="Unplaced"/>
</dbReference>
<proteinExistence type="predicted"/>
<dbReference type="InParanoid" id="A0A2I4CZW9"/>
<dbReference type="Pfam" id="PF00050">
    <property type="entry name" value="Kazal_1"/>
    <property type="match status" value="1"/>
</dbReference>
<dbReference type="AlphaFoldDB" id="A0A2I4CZW9"/>
<evidence type="ECO:0000256" key="1">
    <source>
        <dbReference type="ARBA" id="ARBA00004613"/>
    </source>
</evidence>
<dbReference type="PANTHER" id="PTHR21312">
    <property type="entry name" value="SERINE PROTEASE INHIBITOR"/>
    <property type="match status" value="1"/>
</dbReference>
<dbReference type="InterPro" id="IPR036058">
    <property type="entry name" value="Kazal_dom_sf"/>
</dbReference>
<evidence type="ECO:0000256" key="3">
    <source>
        <dbReference type="ARBA" id="ARBA00022690"/>
    </source>
</evidence>
<gene>
    <name evidence="9" type="primary">LOC106533670</name>
</gene>
<evidence type="ECO:0000313" key="9">
    <source>
        <dbReference type="RefSeq" id="XP_013885542.1"/>
    </source>
</evidence>
<dbReference type="PRINTS" id="PR00290">
    <property type="entry name" value="KAZALINHBTR"/>
</dbReference>
<evidence type="ECO:0000256" key="4">
    <source>
        <dbReference type="ARBA" id="ARBA00022900"/>
    </source>
</evidence>
<dbReference type="SUPFAM" id="SSF100895">
    <property type="entry name" value="Kazal-type serine protease inhibitors"/>
    <property type="match status" value="1"/>
</dbReference>
<evidence type="ECO:0000313" key="8">
    <source>
        <dbReference type="Proteomes" id="UP000192220"/>
    </source>
</evidence>
<dbReference type="RefSeq" id="XP_013885542.1">
    <property type="nucleotide sequence ID" value="XM_014030088.1"/>
</dbReference>
<keyword evidence="3" id="KW-0646">Protease inhibitor</keyword>
<keyword evidence="2" id="KW-0964">Secreted</keyword>
<reference evidence="9" key="1">
    <citation type="submission" date="2025-08" db="UniProtKB">
        <authorList>
            <consortium name="RefSeq"/>
        </authorList>
    </citation>
    <scope>IDENTIFICATION</scope>
</reference>
<feature type="signal peptide" evidence="6">
    <location>
        <begin position="1"/>
        <end position="19"/>
    </location>
</feature>
<name>A0A2I4CZW9_AUSLI</name>
<evidence type="ECO:0000256" key="2">
    <source>
        <dbReference type="ARBA" id="ARBA00022525"/>
    </source>
</evidence>
<dbReference type="PANTHER" id="PTHR21312:SF30">
    <property type="entry name" value="SERINE PROTEASE INHIBITOR KAZAL-TYPE 11-RELATED"/>
    <property type="match status" value="1"/>
</dbReference>
<dbReference type="KEGG" id="alim:106533670"/>
<dbReference type="PROSITE" id="PS51465">
    <property type="entry name" value="KAZAL_2"/>
    <property type="match status" value="1"/>
</dbReference>
<dbReference type="SMART" id="SM00280">
    <property type="entry name" value="KAZAL"/>
    <property type="match status" value="1"/>
</dbReference>
<keyword evidence="8" id="KW-1185">Reference proteome</keyword>
<dbReference type="FunFam" id="3.30.60.30:FF:000031">
    <property type="entry name" value="Serine protease inhibitor Kazal-type 2"/>
    <property type="match status" value="1"/>
</dbReference>
<evidence type="ECO:0000256" key="5">
    <source>
        <dbReference type="ARBA" id="ARBA00023157"/>
    </source>
</evidence>
<dbReference type="GO" id="GO:0005576">
    <property type="term" value="C:extracellular region"/>
    <property type="evidence" value="ECO:0007669"/>
    <property type="project" value="UniProtKB-SubCell"/>
</dbReference>
<dbReference type="Gene3D" id="3.30.60.30">
    <property type="match status" value="1"/>
</dbReference>
<comment type="subcellular location">
    <subcellularLocation>
        <location evidence="1">Secreted</location>
    </subcellularLocation>
</comment>
<organism evidence="8 9">
    <name type="scientific">Austrofundulus limnaeus</name>
    <name type="common">Annual killifish</name>
    <dbReference type="NCBI Taxonomy" id="52670"/>
    <lineage>
        <taxon>Eukaryota</taxon>
        <taxon>Metazoa</taxon>
        <taxon>Chordata</taxon>
        <taxon>Craniata</taxon>
        <taxon>Vertebrata</taxon>
        <taxon>Euteleostomi</taxon>
        <taxon>Actinopterygii</taxon>
        <taxon>Neopterygii</taxon>
        <taxon>Teleostei</taxon>
        <taxon>Neoteleostei</taxon>
        <taxon>Acanthomorphata</taxon>
        <taxon>Ovalentaria</taxon>
        <taxon>Atherinomorphae</taxon>
        <taxon>Cyprinodontiformes</taxon>
        <taxon>Rivulidae</taxon>
        <taxon>Austrofundulus</taxon>
    </lineage>
</organism>
<keyword evidence="6" id="KW-0732">Signal</keyword>